<reference evidence="1 2" key="1">
    <citation type="journal article" date="2015" name="Environ. Microbiol.">
        <title>Genome analyses suggest the presence of polyploidy and recent human-driven expansions in eight global populations of the honeybee pathogen Nosema ceranae.</title>
        <authorList>
            <person name="Pelin A."/>
            <person name="Selman M."/>
            <person name="Aris-Brosou S."/>
            <person name="Farinelli L."/>
            <person name="Corradi N."/>
        </authorList>
    </citation>
    <scope>NUCLEOTIDE SEQUENCE [LARGE SCALE GENOMIC DNA]</scope>
    <source>
        <strain evidence="1 2">PA08 1199</strain>
    </source>
</reference>
<organism evidence="1 2">
    <name type="scientific">Vairimorpha ceranae</name>
    <dbReference type="NCBI Taxonomy" id="40302"/>
    <lineage>
        <taxon>Eukaryota</taxon>
        <taxon>Fungi</taxon>
        <taxon>Fungi incertae sedis</taxon>
        <taxon>Microsporidia</taxon>
        <taxon>Nosematidae</taxon>
        <taxon>Vairimorpha</taxon>
    </lineage>
</organism>
<dbReference type="RefSeq" id="XP_024329904.1">
    <property type="nucleotide sequence ID" value="XM_024473721.1"/>
</dbReference>
<protein>
    <submittedName>
        <fullName evidence="1">Uncharacterized protein</fullName>
    </submittedName>
</protein>
<gene>
    <name evidence="1" type="ORF">AAJ76_1080006106</name>
</gene>
<keyword evidence="2" id="KW-1185">Reference proteome</keyword>
<comment type="caution">
    <text evidence="1">The sequence shown here is derived from an EMBL/GenBank/DDBJ whole genome shotgun (WGS) entry which is preliminary data.</text>
</comment>
<dbReference type="Proteomes" id="UP000034350">
    <property type="component" value="Unassembled WGS sequence"/>
</dbReference>
<evidence type="ECO:0000313" key="2">
    <source>
        <dbReference type="Proteomes" id="UP000034350"/>
    </source>
</evidence>
<dbReference type="VEuPathDB" id="MicrosporidiaDB:AAJ76_1080006106"/>
<accession>A0A0F9YN75</accession>
<dbReference type="GeneID" id="36318618"/>
<sequence length="55" mass="6669">MVERYQYNSTKIEPQTKNKTNKIKISSFISFILEEYFRFDHLTRGDTNVIFLIFC</sequence>
<name>A0A0F9YN75_9MICR</name>
<proteinExistence type="predicted"/>
<dbReference type="AlphaFoldDB" id="A0A0F9YN75"/>
<evidence type="ECO:0000313" key="1">
    <source>
        <dbReference type="EMBL" id="KKO74162.1"/>
    </source>
</evidence>
<dbReference type="EMBL" id="JPQZ01000108">
    <property type="protein sequence ID" value="KKO74162.1"/>
    <property type="molecule type" value="Genomic_DNA"/>
</dbReference>